<dbReference type="EMBL" id="JAACJM010000005">
    <property type="protein sequence ID" value="KAF5372537.1"/>
    <property type="molecule type" value="Genomic_DNA"/>
</dbReference>
<feature type="chain" id="PRO_5034619697" evidence="2">
    <location>
        <begin position="24"/>
        <end position="192"/>
    </location>
</feature>
<evidence type="ECO:0000313" key="3">
    <source>
        <dbReference type="EMBL" id="KAF5372537.1"/>
    </source>
</evidence>
<proteinExistence type="predicted"/>
<evidence type="ECO:0000256" key="2">
    <source>
        <dbReference type="SAM" id="SignalP"/>
    </source>
</evidence>
<feature type="compositionally biased region" description="Gly residues" evidence="1">
    <location>
        <begin position="173"/>
        <end position="184"/>
    </location>
</feature>
<accession>A0A8H5GWW6</accession>
<dbReference type="Proteomes" id="UP000559256">
    <property type="component" value="Unassembled WGS sequence"/>
</dbReference>
<comment type="caution">
    <text evidence="3">The sequence shown here is derived from an EMBL/GenBank/DDBJ whole genome shotgun (WGS) entry which is preliminary data.</text>
</comment>
<sequence length="192" mass="18883">MMKHTLFASSLVVFTNILGSVVADELTLYEVFDSSAPVPVPVDAAPTATLAAIPIGVADGATTYLIEAIATDSVIDTVITNTGTIVASAAGWKVTEPVEDGVGGGEIGCSTPDAQGNGECIERENLNGTTFAFTQTGSMFSFVLSVSPTGAADTGGSSGSSGSGSGNNNNTAGNGGSSGSGSGSGYRKSAVD</sequence>
<dbReference type="OrthoDB" id="3111084at2759"/>
<protein>
    <submittedName>
        <fullName evidence="3">Uncharacterized protein</fullName>
    </submittedName>
</protein>
<gene>
    <name evidence="3" type="ORF">D9758_005296</name>
</gene>
<organism evidence="3 4">
    <name type="scientific">Tetrapyrgos nigripes</name>
    <dbReference type="NCBI Taxonomy" id="182062"/>
    <lineage>
        <taxon>Eukaryota</taxon>
        <taxon>Fungi</taxon>
        <taxon>Dikarya</taxon>
        <taxon>Basidiomycota</taxon>
        <taxon>Agaricomycotina</taxon>
        <taxon>Agaricomycetes</taxon>
        <taxon>Agaricomycetidae</taxon>
        <taxon>Agaricales</taxon>
        <taxon>Marasmiineae</taxon>
        <taxon>Marasmiaceae</taxon>
        <taxon>Tetrapyrgos</taxon>
    </lineage>
</organism>
<keyword evidence="4" id="KW-1185">Reference proteome</keyword>
<reference evidence="3 4" key="1">
    <citation type="journal article" date="2020" name="ISME J.">
        <title>Uncovering the hidden diversity of litter-decomposition mechanisms in mushroom-forming fungi.</title>
        <authorList>
            <person name="Floudas D."/>
            <person name="Bentzer J."/>
            <person name="Ahren D."/>
            <person name="Johansson T."/>
            <person name="Persson P."/>
            <person name="Tunlid A."/>
        </authorList>
    </citation>
    <scope>NUCLEOTIDE SEQUENCE [LARGE SCALE GENOMIC DNA]</scope>
    <source>
        <strain evidence="3 4">CBS 291.85</strain>
    </source>
</reference>
<feature type="signal peptide" evidence="2">
    <location>
        <begin position="1"/>
        <end position="23"/>
    </location>
</feature>
<keyword evidence="2" id="KW-0732">Signal</keyword>
<feature type="region of interest" description="Disordered" evidence="1">
    <location>
        <begin position="150"/>
        <end position="192"/>
    </location>
</feature>
<name>A0A8H5GWW6_9AGAR</name>
<evidence type="ECO:0000313" key="4">
    <source>
        <dbReference type="Proteomes" id="UP000559256"/>
    </source>
</evidence>
<feature type="compositionally biased region" description="Gly residues" evidence="1">
    <location>
        <begin position="156"/>
        <end position="165"/>
    </location>
</feature>
<dbReference type="AlphaFoldDB" id="A0A8H5GWW6"/>
<evidence type="ECO:0000256" key="1">
    <source>
        <dbReference type="SAM" id="MobiDB-lite"/>
    </source>
</evidence>